<dbReference type="AlphaFoldDB" id="A0A094WGQ0"/>
<keyword evidence="3" id="KW-1185">Reference proteome</keyword>
<dbReference type="STRING" id="1218173.BALCAV_0219135"/>
<proteinExistence type="predicted"/>
<dbReference type="SUPFAM" id="SSF56281">
    <property type="entry name" value="Metallo-hydrolase/oxidoreductase"/>
    <property type="match status" value="1"/>
</dbReference>
<dbReference type="CDD" id="cd07731">
    <property type="entry name" value="ComA-like_MBL-fold"/>
    <property type="match status" value="1"/>
</dbReference>
<sequence>MLCLLRKFLMTMTIVLLLSACSLEEIEAWLFIEETPSAPIVEGEAIVSFLDVGQGDSTLIQSEKTTILVDTGRHDSDVLFHQLDHLGIEKIDLLILTHPHADHIGNADQVIYQFSPDEVWIDGNEAATRTFERLLDALIETETLVVEPRAGEVYEQGDFLIEILHPDELTGHLNNDSISTRITYGDVTFLLTGDAEQRSEERMLESGLNLKADIYKVGHHGSSTSNSRRFVEAVSPEVAIYSAEANNSYGHPHWEVVDLFEDLGIDLYGTAEHGTITIYTDGETFELYYE</sequence>
<feature type="domain" description="Metallo-beta-lactamase" evidence="1">
    <location>
        <begin position="54"/>
        <end position="244"/>
    </location>
</feature>
<dbReference type="InterPro" id="IPR036866">
    <property type="entry name" value="RibonucZ/Hydroxyglut_hydro"/>
</dbReference>
<name>A0A094WGQ0_ALKAL</name>
<organism evidence="2 3">
    <name type="scientific">Alkalihalobacillus alcalophilus ATCC 27647 = CGMCC 1.3604</name>
    <dbReference type="NCBI Taxonomy" id="1218173"/>
    <lineage>
        <taxon>Bacteria</taxon>
        <taxon>Bacillati</taxon>
        <taxon>Bacillota</taxon>
        <taxon>Bacilli</taxon>
        <taxon>Bacillales</taxon>
        <taxon>Bacillaceae</taxon>
        <taxon>Alkalihalobacillus</taxon>
    </lineage>
</organism>
<comment type="caution">
    <text evidence="2">The sequence shown here is derived from an EMBL/GenBank/DDBJ whole genome shotgun (WGS) entry which is preliminary data.</text>
</comment>
<accession>A0A094WGQ0</accession>
<dbReference type="Gene3D" id="3.60.15.10">
    <property type="entry name" value="Ribonuclease Z/Hydroxyacylglutathione hydrolase-like"/>
    <property type="match status" value="1"/>
</dbReference>
<dbReference type="Proteomes" id="UP000002754">
    <property type="component" value="Unassembled WGS sequence"/>
</dbReference>
<evidence type="ECO:0000313" key="2">
    <source>
        <dbReference type="EMBL" id="KGA95961.1"/>
    </source>
</evidence>
<dbReference type="InterPro" id="IPR001279">
    <property type="entry name" value="Metallo-B-lactamas"/>
</dbReference>
<dbReference type="eggNOG" id="COG2333">
    <property type="taxonomic scope" value="Bacteria"/>
</dbReference>
<dbReference type="Pfam" id="PF00753">
    <property type="entry name" value="Lactamase_B"/>
    <property type="match status" value="1"/>
</dbReference>
<dbReference type="EMBL" id="ALPT02000090">
    <property type="protein sequence ID" value="KGA95961.1"/>
    <property type="molecule type" value="Genomic_DNA"/>
</dbReference>
<evidence type="ECO:0000259" key="1">
    <source>
        <dbReference type="SMART" id="SM00849"/>
    </source>
</evidence>
<dbReference type="InterPro" id="IPR035681">
    <property type="entry name" value="ComA-like_MBL"/>
</dbReference>
<reference evidence="2 3" key="1">
    <citation type="journal article" date="2014" name="Genome Announc.">
        <title>Draft Genome Sequence of Bacillus alcalophilus AV1934, a Classic Alkaliphile Isolated from Human Feces in 1934.</title>
        <authorList>
            <person name="Attie O."/>
            <person name="Jayaprakash A."/>
            <person name="Shah H."/>
            <person name="Paulsen I.T."/>
            <person name="Morino M."/>
            <person name="Takahashi Y."/>
            <person name="Narumi I."/>
            <person name="Sachidanandam R."/>
            <person name="Satoh K."/>
            <person name="Ito M."/>
            <person name="Krulwich T.A."/>
        </authorList>
    </citation>
    <scope>NUCLEOTIDE SEQUENCE [LARGE SCALE GENOMIC DNA]</scope>
    <source>
        <strain evidence="2 3">AV1934</strain>
    </source>
</reference>
<gene>
    <name evidence="2" type="ORF">BALCAV_0219135</name>
</gene>
<dbReference type="OrthoDB" id="9761531at2"/>
<dbReference type="PROSITE" id="PS51257">
    <property type="entry name" value="PROKAR_LIPOPROTEIN"/>
    <property type="match status" value="1"/>
</dbReference>
<dbReference type="SMART" id="SM00849">
    <property type="entry name" value="Lactamase_B"/>
    <property type="match status" value="1"/>
</dbReference>
<evidence type="ECO:0000313" key="3">
    <source>
        <dbReference type="Proteomes" id="UP000002754"/>
    </source>
</evidence>
<dbReference type="PANTHER" id="PTHR30619">
    <property type="entry name" value="DNA INTERNALIZATION/COMPETENCE PROTEIN COMEC/REC2"/>
    <property type="match status" value="1"/>
</dbReference>
<dbReference type="InterPro" id="IPR052159">
    <property type="entry name" value="Competence_DNA_uptake"/>
</dbReference>
<dbReference type="RefSeq" id="WP_040324196.1">
    <property type="nucleotide sequence ID" value="NZ_ALPT02000090.1"/>
</dbReference>
<protein>
    <recommendedName>
        <fullName evidence="1">Metallo-beta-lactamase domain-containing protein</fullName>
    </recommendedName>
</protein>
<dbReference type="PANTHER" id="PTHR30619:SF7">
    <property type="entry name" value="BETA-LACTAMASE DOMAIN PROTEIN"/>
    <property type="match status" value="1"/>
</dbReference>